<evidence type="ECO:0000313" key="2">
    <source>
        <dbReference type="Proteomes" id="UP000758603"/>
    </source>
</evidence>
<accession>A0A9P9A2N9</accession>
<dbReference type="GeneID" id="70135074"/>
<dbReference type="RefSeq" id="XP_045963429.1">
    <property type="nucleotide sequence ID" value="XM_046106183.1"/>
</dbReference>
<organism evidence="1 2">
    <name type="scientific">Truncatella angustata</name>
    <dbReference type="NCBI Taxonomy" id="152316"/>
    <lineage>
        <taxon>Eukaryota</taxon>
        <taxon>Fungi</taxon>
        <taxon>Dikarya</taxon>
        <taxon>Ascomycota</taxon>
        <taxon>Pezizomycotina</taxon>
        <taxon>Sordariomycetes</taxon>
        <taxon>Xylariomycetidae</taxon>
        <taxon>Amphisphaeriales</taxon>
        <taxon>Sporocadaceae</taxon>
        <taxon>Truncatella</taxon>
    </lineage>
</organism>
<evidence type="ECO:0000313" key="1">
    <source>
        <dbReference type="EMBL" id="KAH6659298.1"/>
    </source>
</evidence>
<name>A0A9P9A2N9_9PEZI</name>
<keyword evidence="2" id="KW-1185">Reference proteome</keyword>
<reference evidence="1" key="1">
    <citation type="journal article" date="2021" name="Nat. Commun.">
        <title>Genetic determinants of endophytism in the Arabidopsis root mycobiome.</title>
        <authorList>
            <person name="Mesny F."/>
            <person name="Miyauchi S."/>
            <person name="Thiergart T."/>
            <person name="Pickel B."/>
            <person name="Atanasova L."/>
            <person name="Karlsson M."/>
            <person name="Huettel B."/>
            <person name="Barry K.W."/>
            <person name="Haridas S."/>
            <person name="Chen C."/>
            <person name="Bauer D."/>
            <person name="Andreopoulos W."/>
            <person name="Pangilinan J."/>
            <person name="LaButti K."/>
            <person name="Riley R."/>
            <person name="Lipzen A."/>
            <person name="Clum A."/>
            <person name="Drula E."/>
            <person name="Henrissat B."/>
            <person name="Kohler A."/>
            <person name="Grigoriev I.V."/>
            <person name="Martin F.M."/>
            <person name="Hacquard S."/>
        </authorList>
    </citation>
    <scope>NUCLEOTIDE SEQUENCE</scope>
    <source>
        <strain evidence="1">MPI-SDFR-AT-0073</strain>
    </source>
</reference>
<gene>
    <name evidence="1" type="ORF">BKA67DRAFT_652539</name>
</gene>
<sequence length="97" mass="10697">MAAPQMPSFQSTRLAKVPNMQRVAAGPMARMLPTLVVVGSVGMVATYIASQLSESKSNYDRIFAQQNTPEVEAARKRQLQVETMGDPRKTLFNVLGW</sequence>
<dbReference type="AlphaFoldDB" id="A0A9P9A2N9"/>
<protein>
    <submittedName>
        <fullName evidence="1">Uncharacterized protein</fullName>
    </submittedName>
</protein>
<dbReference type="OrthoDB" id="5188169at2759"/>
<dbReference type="Proteomes" id="UP000758603">
    <property type="component" value="Unassembled WGS sequence"/>
</dbReference>
<dbReference type="EMBL" id="JAGPXC010000001">
    <property type="protein sequence ID" value="KAH6659298.1"/>
    <property type="molecule type" value="Genomic_DNA"/>
</dbReference>
<comment type="caution">
    <text evidence="1">The sequence shown here is derived from an EMBL/GenBank/DDBJ whole genome shotgun (WGS) entry which is preliminary data.</text>
</comment>
<proteinExistence type="predicted"/>